<protein>
    <submittedName>
        <fullName evidence="1">Uncharacterized protein</fullName>
    </submittedName>
</protein>
<reference evidence="1 2" key="1">
    <citation type="journal article" date="2012" name="Genome Biol.">
        <title>Sequencing three crocodilian genomes to illuminate the evolution of archosaurs and amniotes.</title>
        <authorList>
            <person name="St John J.A."/>
            <person name="Braun E.L."/>
            <person name="Isberg S.R."/>
            <person name="Miles L.G."/>
            <person name="Chong A.Y."/>
            <person name="Gongora J."/>
            <person name="Dalzell P."/>
            <person name="Moran C."/>
            <person name="Bed'hom B."/>
            <person name="Abzhanov A."/>
            <person name="Burgess S.C."/>
            <person name="Cooksey A.M."/>
            <person name="Castoe T.A."/>
            <person name="Crawford N.G."/>
            <person name="Densmore L.D."/>
            <person name="Drew J.C."/>
            <person name="Edwards S.V."/>
            <person name="Faircloth B.C."/>
            <person name="Fujita M.K."/>
            <person name="Greenwold M.J."/>
            <person name="Hoffmann F.G."/>
            <person name="Howard J.M."/>
            <person name="Iguchi T."/>
            <person name="Janes D.E."/>
            <person name="Khan S.Y."/>
            <person name="Kohno S."/>
            <person name="de Koning A.J."/>
            <person name="Lance S.L."/>
            <person name="McCarthy F.M."/>
            <person name="McCormack J.E."/>
            <person name="Merchant M.E."/>
            <person name="Peterson D.G."/>
            <person name="Pollock D.D."/>
            <person name="Pourmand N."/>
            <person name="Raney B.J."/>
            <person name="Roessler K.A."/>
            <person name="Sanford J.R."/>
            <person name="Sawyer R.H."/>
            <person name="Schmidt C.J."/>
            <person name="Triplett E.W."/>
            <person name="Tuberville T.D."/>
            <person name="Venegas-Anaya M."/>
            <person name="Howard J.T."/>
            <person name="Jarvis E.D."/>
            <person name="Guillette L.J.Jr."/>
            <person name="Glenn T.C."/>
            <person name="Green R.E."/>
            <person name="Ray D.A."/>
        </authorList>
    </citation>
    <scope>NUCLEOTIDE SEQUENCE [LARGE SCALE GENOMIC DNA]</scope>
    <source>
        <strain evidence="1">KSC_2009_1</strain>
    </source>
</reference>
<accession>A0A151NA28</accession>
<dbReference type="Proteomes" id="UP000050525">
    <property type="component" value="Unassembled WGS sequence"/>
</dbReference>
<organism evidence="1 2">
    <name type="scientific">Alligator mississippiensis</name>
    <name type="common">American alligator</name>
    <dbReference type="NCBI Taxonomy" id="8496"/>
    <lineage>
        <taxon>Eukaryota</taxon>
        <taxon>Metazoa</taxon>
        <taxon>Chordata</taxon>
        <taxon>Craniata</taxon>
        <taxon>Vertebrata</taxon>
        <taxon>Euteleostomi</taxon>
        <taxon>Archelosauria</taxon>
        <taxon>Archosauria</taxon>
        <taxon>Crocodylia</taxon>
        <taxon>Alligatoridae</taxon>
        <taxon>Alligatorinae</taxon>
        <taxon>Alligator</taxon>
    </lineage>
</organism>
<dbReference type="EMBL" id="AKHW03003682">
    <property type="protein sequence ID" value="KYO33688.1"/>
    <property type="molecule type" value="Genomic_DNA"/>
</dbReference>
<gene>
    <name evidence="1" type="ORF">Y1Q_0008823</name>
</gene>
<comment type="caution">
    <text evidence="1">The sequence shown here is derived from an EMBL/GenBank/DDBJ whole genome shotgun (WGS) entry which is preliminary data.</text>
</comment>
<name>A0A151NA28_ALLMI</name>
<sequence length="75" mass="8596">MVPAAGRGAVRMELERIKEETTFLHLLKAVHRESHTDIMHRGKYCSAEKLSPKRRVVVRCIQTPSHLGHQGRPRT</sequence>
<dbReference type="AlphaFoldDB" id="A0A151NA28"/>
<keyword evidence="2" id="KW-1185">Reference proteome</keyword>
<proteinExistence type="predicted"/>
<evidence type="ECO:0000313" key="1">
    <source>
        <dbReference type="EMBL" id="KYO33688.1"/>
    </source>
</evidence>
<evidence type="ECO:0000313" key="2">
    <source>
        <dbReference type="Proteomes" id="UP000050525"/>
    </source>
</evidence>